<dbReference type="FunFam" id="3.10.50.40:FF:000025">
    <property type="entry name" value="Peptidylprolyl isomerase"/>
    <property type="match status" value="1"/>
</dbReference>
<gene>
    <name evidence="10" type="ORF">EGYM00163_LOCUS30161</name>
</gene>
<evidence type="ECO:0000256" key="7">
    <source>
        <dbReference type="PROSITE-ProRule" id="PRU00277"/>
    </source>
</evidence>
<evidence type="ECO:0000313" key="10">
    <source>
        <dbReference type="EMBL" id="CAE0818993.1"/>
    </source>
</evidence>
<feature type="domain" description="PPIase FKBP-type" evidence="9">
    <location>
        <begin position="67"/>
        <end position="155"/>
    </location>
</feature>
<evidence type="ECO:0000256" key="8">
    <source>
        <dbReference type="SAM" id="MobiDB-lite"/>
    </source>
</evidence>
<dbReference type="InterPro" id="IPR011990">
    <property type="entry name" value="TPR-like_helical_dom_sf"/>
</dbReference>
<feature type="region of interest" description="Disordered" evidence="8">
    <location>
        <begin position="1"/>
        <end position="65"/>
    </location>
</feature>
<dbReference type="AlphaFoldDB" id="A0A7S4FY51"/>
<feature type="domain" description="PPIase FKBP-type" evidence="9">
    <location>
        <begin position="187"/>
        <end position="274"/>
    </location>
</feature>
<keyword evidence="5 7" id="KW-0697">Rotamase</keyword>
<dbReference type="SMART" id="SM00028">
    <property type="entry name" value="TPR"/>
    <property type="match status" value="2"/>
</dbReference>
<feature type="compositionally biased region" description="Acidic residues" evidence="8">
    <location>
        <begin position="11"/>
        <end position="27"/>
    </location>
</feature>
<comment type="catalytic activity">
    <reaction evidence="1 7">
        <text>[protein]-peptidylproline (omega=180) = [protein]-peptidylproline (omega=0)</text>
        <dbReference type="Rhea" id="RHEA:16237"/>
        <dbReference type="Rhea" id="RHEA-COMP:10747"/>
        <dbReference type="Rhea" id="RHEA-COMP:10748"/>
        <dbReference type="ChEBI" id="CHEBI:83833"/>
        <dbReference type="ChEBI" id="CHEBI:83834"/>
        <dbReference type="EC" id="5.2.1.8"/>
    </reaction>
</comment>
<dbReference type="EMBL" id="HBJA01086487">
    <property type="protein sequence ID" value="CAE0818993.1"/>
    <property type="molecule type" value="Transcribed_RNA"/>
</dbReference>
<evidence type="ECO:0000259" key="9">
    <source>
        <dbReference type="PROSITE" id="PS50059"/>
    </source>
</evidence>
<dbReference type="PANTHER" id="PTHR46512">
    <property type="entry name" value="PEPTIDYLPROLYL ISOMERASE"/>
    <property type="match status" value="1"/>
</dbReference>
<feature type="compositionally biased region" description="Basic and acidic residues" evidence="8">
    <location>
        <begin position="28"/>
        <end position="50"/>
    </location>
</feature>
<dbReference type="SUPFAM" id="SSF48452">
    <property type="entry name" value="TPR-like"/>
    <property type="match status" value="1"/>
</dbReference>
<evidence type="ECO:0000256" key="6">
    <source>
        <dbReference type="ARBA" id="ARBA00023235"/>
    </source>
</evidence>
<dbReference type="PROSITE" id="PS50059">
    <property type="entry name" value="FKBP_PPIASE"/>
    <property type="match status" value="2"/>
</dbReference>
<evidence type="ECO:0000256" key="2">
    <source>
        <dbReference type="ARBA" id="ARBA00013194"/>
    </source>
</evidence>
<proteinExistence type="predicted"/>
<name>A0A7S4FY51_9EUGL</name>
<dbReference type="SUPFAM" id="SSF54534">
    <property type="entry name" value="FKBP-like"/>
    <property type="match status" value="2"/>
</dbReference>
<dbReference type="Gene3D" id="3.10.50.40">
    <property type="match status" value="2"/>
</dbReference>
<dbReference type="Pfam" id="PF00254">
    <property type="entry name" value="FKBP_C"/>
    <property type="match status" value="2"/>
</dbReference>
<dbReference type="Gene3D" id="1.25.40.10">
    <property type="entry name" value="Tetratricopeptide repeat domain"/>
    <property type="match status" value="1"/>
</dbReference>
<keyword evidence="4" id="KW-0802">TPR repeat</keyword>
<protein>
    <recommendedName>
        <fullName evidence="2 7">peptidylprolyl isomerase</fullName>
        <ecNumber evidence="2 7">5.2.1.8</ecNumber>
    </recommendedName>
</protein>
<organism evidence="10">
    <name type="scientific">Eutreptiella gymnastica</name>
    <dbReference type="NCBI Taxonomy" id="73025"/>
    <lineage>
        <taxon>Eukaryota</taxon>
        <taxon>Discoba</taxon>
        <taxon>Euglenozoa</taxon>
        <taxon>Euglenida</taxon>
        <taxon>Spirocuta</taxon>
        <taxon>Euglenophyceae</taxon>
        <taxon>Eutreptiales</taxon>
        <taxon>Eutreptiaceae</taxon>
        <taxon>Eutreptiella</taxon>
    </lineage>
</organism>
<dbReference type="InterPro" id="IPR001179">
    <property type="entry name" value="PPIase_FKBP_dom"/>
</dbReference>
<dbReference type="InterPro" id="IPR019734">
    <property type="entry name" value="TPR_rpt"/>
</dbReference>
<feature type="compositionally biased region" description="Basic and acidic residues" evidence="8">
    <location>
        <begin position="1"/>
        <end position="10"/>
    </location>
</feature>
<evidence type="ECO:0000256" key="3">
    <source>
        <dbReference type="ARBA" id="ARBA00022737"/>
    </source>
</evidence>
<evidence type="ECO:0000256" key="1">
    <source>
        <dbReference type="ARBA" id="ARBA00000971"/>
    </source>
</evidence>
<accession>A0A7S4FY51</accession>
<dbReference type="EC" id="5.2.1.8" evidence="2 7"/>
<dbReference type="InterPro" id="IPR050754">
    <property type="entry name" value="FKBP4/5/8-like"/>
</dbReference>
<keyword evidence="6 7" id="KW-0413">Isomerase</keyword>
<evidence type="ECO:0000256" key="5">
    <source>
        <dbReference type="ARBA" id="ARBA00023110"/>
    </source>
</evidence>
<evidence type="ECO:0000256" key="4">
    <source>
        <dbReference type="ARBA" id="ARBA00022803"/>
    </source>
</evidence>
<dbReference type="InterPro" id="IPR046357">
    <property type="entry name" value="PPIase_dom_sf"/>
</dbReference>
<dbReference type="GO" id="GO:0003755">
    <property type="term" value="F:peptidyl-prolyl cis-trans isomerase activity"/>
    <property type="evidence" value="ECO:0007669"/>
    <property type="project" value="UniProtKB-KW"/>
</dbReference>
<reference evidence="10" key="1">
    <citation type="submission" date="2021-01" db="EMBL/GenBank/DDBJ databases">
        <authorList>
            <person name="Corre E."/>
            <person name="Pelletier E."/>
            <person name="Niang G."/>
            <person name="Scheremetjew M."/>
            <person name="Finn R."/>
            <person name="Kale V."/>
            <person name="Holt S."/>
            <person name="Cochrane G."/>
            <person name="Meng A."/>
            <person name="Brown T."/>
            <person name="Cohen L."/>
        </authorList>
    </citation>
    <scope>NUCLEOTIDE SEQUENCE</scope>
    <source>
        <strain evidence="10">CCMP1594</strain>
    </source>
</reference>
<dbReference type="PANTHER" id="PTHR46512:SF9">
    <property type="entry name" value="PEPTIDYLPROLYL ISOMERASE"/>
    <property type="match status" value="1"/>
</dbReference>
<feature type="region of interest" description="Disordered" evidence="8">
    <location>
        <begin position="444"/>
        <end position="492"/>
    </location>
</feature>
<sequence length="492" mass="54385">MADDNLHLNNEDDDFSDDDYGFSDNDGDVDKSRTTDEVGKEQDLSGDGKLKKTIQTKGSGWEKPSKGAEVTVHYTGTLEDGTVFDSSRERDSPFVFQLGEGSVIRGWDEGVKTMKQGERATLTCAPEYAYGDQGSPPKIPANATLNFDVELLSWTEWKDVSADNKKNGTVLKKELTKGDGWEKPEFDTEVTLSWTLRVEGSEQVIEEKKDVVFTIGSEAIPQGFETGIESMKKGETALIKVQPSARGSAEQHVIPSGVSADAVLEYHVTLQSFEQAPKSWKLKGQEKFDWATKRKAEGNELFKGGKLVRAQKKYKASLDFVNSEYDMTDDEKKAAKDIKVSIHLNLAACELKQANWSKVLEECNKALELQKSNTKALLRRGKAYNEMNMWSEAKADLQTVIDTWGAAEIADAKKELNKVLKKIKAQDDKDKKLFGGMFAKINLEKKDPAPDAPKSVGVDEAMDEDAKEPAPETIAPADEAPVETGKEEPKAP</sequence>
<keyword evidence="3" id="KW-0677">Repeat</keyword>